<keyword evidence="1" id="KW-0812">Transmembrane</keyword>
<comment type="caution">
    <text evidence="2">The sequence shown here is derived from an EMBL/GenBank/DDBJ whole genome shotgun (WGS) entry which is preliminary data.</text>
</comment>
<dbReference type="InterPro" id="IPR013362">
    <property type="entry name" value="Pilus_4_PilV"/>
</dbReference>
<evidence type="ECO:0000313" key="3">
    <source>
        <dbReference type="Proteomes" id="UP000020406"/>
    </source>
</evidence>
<feature type="transmembrane region" description="Helical" evidence="1">
    <location>
        <begin position="20"/>
        <end position="40"/>
    </location>
</feature>
<dbReference type="OrthoDB" id="8547299at2"/>
<evidence type="ECO:0000313" key="2">
    <source>
        <dbReference type="EMBL" id="EWS78989.1"/>
    </source>
</evidence>
<dbReference type="AlphaFoldDB" id="Z9JLE0"/>
<dbReference type="PATRIC" id="fig|1444770.3.peg.543"/>
<dbReference type="NCBIfam" id="TIGR02532">
    <property type="entry name" value="IV_pilin_GFxxxE"/>
    <property type="match status" value="1"/>
</dbReference>
<accession>Z9JLE0</accession>
<gene>
    <name evidence="2" type="ORF">AF72_02225</name>
</gene>
<keyword evidence="1" id="KW-1133">Transmembrane helix</keyword>
<reference evidence="2 3" key="1">
    <citation type="journal article" date="2014" name="Genome Announc.">
        <title>Draft Genome Sequence of Xylella fastidiosa Pear Leaf Scorch Strain in Taiwan.</title>
        <authorList>
            <person name="Su C.C."/>
            <person name="Deng W.L."/>
            <person name="Jan F.J."/>
            <person name="Chang C.J."/>
            <person name="Huang H."/>
            <person name="Chen J."/>
        </authorList>
    </citation>
    <scope>NUCLEOTIDE SEQUENCE [LARGE SCALE GENOMIC DNA]</scope>
    <source>
        <strain evidence="2 3">PLS229</strain>
    </source>
</reference>
<organism evidence="2 3">
    <name type="scientific">Xylella taiwanensis</name>
    <dbReference type="NCBI Taxonomy" id="1444770"/>
    <lineage>
        <taxon>Bacteria</taxon>
        <taxon>Pseudomonadati</taxon>
        <taxon>Pseudomonadota</taxon>
        <taxon>Gammaproteobacteria</taxon>
        <taxon>Lysobacterales</taxon>
        <taxon>Lysobacteraceae</taxon>
        <taxon>Xylella</taxon>
    </lineage>
</organism>
<sequence length="160" mass="17851">MRGRSNRCWQWSVRPLGVSLIEVLIALLVLGIGLLGFALLQTMNVRFTKSAQQRTIASNLAYELIDIMRSQRSVVGYYAAITYKSFDGVDGTDCNRSENATPVANMARWRCEVVSALPDGRAEVKLATNGKVTVTMRWGDQNWETDVNKQVSTFSLSSRL</sequence>
<dbReference type="KEGG" id="xtw:AB672_09175"/>
<dbReference type="STRING" id="1444770.AF72_02225"/>
<keyword evidence="1" id="KW-0472">Membrane</keyword>
<dbReference type="Proteomes" id="UP000020406">
    <property type="component" value="Unassembled WGS sequence"/>
</dbReference>
<dbReference type="eggNOG" id="COG4967">
    <property type="taxonomic scope" value="Bacteria"/>
</dbReference>
<dbReference type="RefSeq" id="WP_038270370.1">
    <property type="nucleotide sequence ID" value="NZ_CP053627.1"/>
</dbReference>
<name>Z9JLE0_9GAMM</name>
<dbReference type="GeneID" id="68901467"/>
<dbReference type="InterPro" id="IPR012902">
    <property type="entry name" value="N_methyl_site"/>
</dbReference>
<proteinExistence type="predicted"/>
<dbReference type="Pfam" id="PF07963">
    <property type="entry name" value="N_methyl"/>
    <property type="match status" value="1"/>
</dbReference>
<evidence type="ECO:0000256" key="1">
    <source>
        <dbReference type="SAM" id="Phobius"/>
    </source>
</evidence>
<dbReference type="NCBIfam" id="TIGR02523">
    <property type="entry name" value="type_IV_pilV"/>
    <property type="match status" value="1"/>
</dbReference>
<protein>
    <submittedName>
        <fullName evidence="2">Pilus assembly protein PilV</fullName>
    </submittedName>
</protein>
<dbReference type="EMBL" id="JDSQ01000003">
    <property type="protein sequence ID" value="EWS78989.1"/>
    <property type="molecule type" value="Genomic_DNA"/>
</dbReference>